<dbReference type="RefSeq" id="WP_217789515.1">
    <property type="nucleotide sequence ID" value="NZ_JAHSPG010000001.1"/>
</dbReference>
<evidence type="ECO:0000313" key="3">
    <source>
        <dbReference type="Proteomes" id="UP000812270"/>
    </source>
</evidence>
<organism evidence="2 3">
    <name type="scientific">Pinibacter aurantiacus</name>
    <dbReference type="NCBI Taxonomy" id="2851599"/>
    <lineage>
        <taxon>Bacteria</taxon>
        <taxon>Pseudomonadati</taxon>
        <taxon>Bacteroidota</taxon>
        <taxon>Chitinophagia</taxon>
        <taxon>Chitinophagales</taxon>
        <taxon>Chitinophagaceae</taxon>
        <taxon>Pinibacter</taxon>
    </lineage>
</organism>
<dbReference type="PANTHER" id="PTHR18964">
    <property type="entry name" value="ROK (REPRESSOR, ORF, KINASE) FAMILY"/>
    <property type="match status" value="1"/>
</dbReference>
<sequence>MAEKKDIYRKKILTELYFAKTLSCSDLSDLIHKSLPLTTKMLNELIEEGKVEETGLAASTGGRRAVTYRIRPDEMYVVAVAMDQLVTRIAVMDMQNHYVIPVDRFELPLGKSKEDLAVLTNRINEAIKASKVDKQKIVGIGIGMPGFVDAAKGLNYSFLDSDGQSISDYISGKTGIPVFIDNDSSLVALAELRFGAAKHVADAMVVNISWGVGLGMILNGQLFRGHNGFAGEFSHIPLFVNNKLCTCGKRGCLQTEASLSLVVENAIEGLKTKGVSLLKKLPENHYEQAYEAIIEAVIKGDKFSIELFSEAGYNIGRGLAILIHLLNPSLVVLSGRGSSAGKIWLPTIQQALNEHCIPRLQMNTEIKVSELGYESEIIGAAALVIENYGGKKLSIPPMTHAKTYSSAIKRKISLQ</sequence>
<name>A0A9E2S6N9_9BACT</name>
<dbReference type="AlphaFoldDB" id="A0A9E2S6N9"/>
<evidence type="ECO:0000313" key="2">
    <source>
        <dbReference type="EMBL" id="MBV4355972.1"/>
    </source>
</evidence>
<dbReference type="PANTHER" id="PTHR18964:SF149">
    <property type="entry name" value="BIFUNCTIONAL UDP-N-ACETYLGLUCOSAMINE 2-EPIMERASE_N-ACETYLMANNOSAMINE KINASE"/>
    <property type="match status" value="1"/>
</dbReference>
<comment type="caution">
    <text evidence="2">The sequence shown here is derived from an EMBL/GenBank/DDBJ whole genome shotgun (WGS) entry which is preliminary data.</text>
</comment>
<accession>A0A9E2S6N9</accession>
<dbReference type="Pfam" id="PF00480">
    <property type="entry name" value="ROK"/>
    <property type="match status" value="1"/>
</dbReference>
<keyword evidence="3" id="KW-1185">Reference proteome</keyword>
<comment type="similarity">
    <text evidence="1">Belongs to the ROK (NagC/XylR) family.</text>
</comment>
<proteinExistence type="inferred from homology"/>
<dbReference type="EMBL" id="JAHSPG010000001">
    <property type="protein sequence ID" value="MBV4355972.1"/>
    <property type="molecule type" value="Genomic_DNA"/>
</dbReference>
<reference evidence="2" key="1">
    <citation type="submission" date="2021-06" db="EMBL/GenBank/DDBJ databases">
        <authorList>
            <person name="Huq M.A."/>
        </authorList>
    </citation>
    <scope>NUCLEOTIDE SEQUENCE</scope>
    <source>
        <strain evidence="2">MAH-26</strain>
    </source>
</reference>
<evidence type="ECO:0000256" key="1">
    <source>
        <dbReference type="ARBA" id="ARBA00006479"/>
    </source>
</evidence>
<dbReference type="Proteomes" id="UP000812270">
    <property type="component" value="Unassembled WGS sequence"/>
</dbReference>
<dbReference type="InterPro" id="IPR000600">
    <property type="entry name" value="ROK"/>
</dbReference>
<protein>
    <submittedName>
        <fullName evidence="2">ROK family protein</fullName>
    </submittedName>
</protein>
<gene>
    <name evidence="2" type="ORF">KTO63_02350</name>
</gene>